<organism evidence="2 3">
    <name type="scientific">Gossypium aridum</name>
    <name type="common">American cotton</name>
    <name type="synonym">Erioxylum aridum</name>
    <dbReference type="NCBI Taxonomy" id="34290"/>
    <lineage>
        <taxon>Eukaryota</taxon>
        <taxon>Viridiplantae</taxon>
        <taxon>Streptophyta</taxon>
        <taxon>Embryophyta</taxon>
        <taxon>Tracheophyta</taxon>
        <taxon>Spermatophyta</taxon>
        <taxon>Magnoliopsida</taxon>
        <taxon>eudicotyledons</taxon>
        <taxon>Gunneridae</taxon>
        <taxon>Pentapetalae</taxon>
        <taxon>rosids</taxon>
        <taxon>malvids</taxon>
        <taxon>Malvales</taxon>
        <taxon>Malvaceae</taxon>
        <taxon>Malvoideae</taxon>
        <taxon>Gossypium</taxon>
    </lineage>
</organism>
<dbReference type="EMBL" id="JABFAA010349470">
    <property type="protein sequence ID" value="MBA0702161.1"/>
    <property type="molecule type" value="Genomic_DNA"/>
</dbReference>
<proteinExistence type="predicted"/>
<sequence>MAILKLFFSFLMLMIYLTSVMADMQVHIDSLITDQNSPFYDDINGAGPCVSVHIYFPIH</sequence>
<gene>
    <name evidence="2" type="ORF">Goari_022994</name>
</gene>
<feature type="signal peptide" evidence="1">
    <location>
        <begin position="1"/>
        <end position="22"/>
    </location>
</feature>
<evidence type="ECO:0000313" key="2">
    <source>
        <dbReference type="EMBL" id="MBA0702161.1"/>
    </source>
</evidence>
<keyword evidence="1" id="KW-0732">Signal</keyword>
<evidence type="ECO:0000313" key="3">
    <source>
        <dbReference type="Proteomes" id="UP000593577"/>
    </source>
</evidence>
<dbReference type="AlphaFoldDB" id="A0A7J8YRF0"/>
<dbReference type="Proteomes" id="UP000593577">
    <property type="component" value="Unassembled WGS sequence"/>
</dbReference>
<keyword evidence="3" id="KW-1185">Reference proteome</keyword>
<evidence type="ECO:0000256" key="1">
    <source>
        <dbReference type="SAM" id="SignalP"/>
    </source>
</evidence>
<reference evidence="2 3" key="1">
    <citation type="journal article" date="2019" name="Genome Biol. Evol.">
        <title>Insights into the evolution of the New World diploid cottons (Gossypium, subgenus Houzingenia) based on genome sequencing.</title>
        <authorList>
            <person name="Grover C.E."/>
            <person name="Arick M.A. 2nd"/>
            <person name="Thrash A."/>
            <person name="Conover J.L."/>
            <person name="Sanders W.S."/>
            <person name="Peterson D.G."/>
            <person name="Frelichowski J.E."/>
            <person name="Scheffler J.A."/>
            <person name="Scheffler B.E."/>
            <person name="Wendel J.F."/>
        </authorList>
    </citation>
    <scope>NUCLEOTIDE SEQUENCE [LARGE SCALE GENOMIC DNA]</scope>
    <source>
        <strain evidence="2">185</strain>
        <tissue evidence="2">Leaf</tissue>
    </source>
</reference>
<name>A0A7J8YRF0_GOSAI</name>
<comment type="caution">
    <text evidence="2">The sequence shown here is derived from an EMBL/GenBank/DDBJ whole genome shotgun (WGS) entry which is preliminary data.</text>
</comment>
<feature type="chain" id="PRO_5029615664" description="Transmembrane protein" evidence="1">
    <location>
        <begin position="23"/>
        <end position="59"/>
    </location>
</feature>
<protein>
    <recommendedName>
        <fullName evidence="4">Transmembrane protein</fullName>
    </recommendedName>
</protein>
<accession>A0A7J8YRF0</accession>
<evidence type="ECO:0008006" key="4">
    <source>
        <dbReference type="Google" id="ProtNLM"/>
    </source>
</evidence>